<organism evidence="3">
    <name type="scientific">viral metagenome</name>
    <dbReference type="NCBI Taxonomy" id="1070528"/>
    <lineage>
        <taxon>unclassified sequences</taxon>
        <taxon>metagenomes</taxon>
        <taxon>organismal metagenomes</taxon>
    </lineage>
</organism>
<protein>
    <submittedName>
        <fullName evidence="3">Uncharacterized protein</fullName>
    </submittedName>
</protein>
<dbReference type="EMBL" id="MN739426">
    <property type="protein sequence ID" value="QHT04326.1"/>
    <property type="molecule type" value="Genomic_DNA"/>
</dbReference>
<reference evidence="3" key="1">
    <citation type="journal article" date="2020" name="Nature">
        <title>Giant virus diversity and host interactions through global metagenomics.</title>
        <authorList>
            <person name="Schulz F."/>
            <person name="Roux S."/>
            <person name="Paez-Espino D."/>
            <person name="Jungbluth S."/>
            <person name="Walsh D.A."/>
            <person name="Denef V.J."/>
            <person name="McMahon K.D."/>
            <person name="Konstantinidis K.T."/>
            <person name="Eloe-Fadrosh E.A."/>
            <person name="Kyrpides N.C."/>
            <person name="Woyke T."/>
        </authorList>
    </citation>
    <scope>NUCLEOTIDE SEQUENCE</scope>
    <source>
        <strain evidence="3">GVMAG-M-3300021185-45</strain>
    </source>
</reference>
<keyword evidence="2" id="KW-0472">Membrane</keyword>
<proteinExistence type="predicted"/>
<name>A0A6C0CHQ5_9ZZZZ</name>
<keyword evidence="2" id="KW-0812">Transmembrane</keyword>
<accession>A0A6C0CHQ5</accession>
<feature type="compositionally biased region" description="Polar residues" evidence="1">
    <location>
        <begin position="161"/>
        <end position="175"/>
    </location>
</feature>
<evidence type="ECO:0000256" key="1">
    <source>
        <dbReference type="SAM" id="MobiDB-lite"/>
    </source>
</evidence>
<keyword evidence="2" id="KW-1133">Transmembrane helix</keyword>
<evidence type="ECO:0000256" key="2">
    <source>
        <dbReference type="SAM" id="Phobius"/>
    </source>
</evidence>
<feature type="transmembrane region" description="Helical" evidence="2">
    <location>
        <begin position="6"/>
        <end position="22"/>
    </location>
</feature>
<feature type="compositionally biased region" description="Polar residues" evidence="1">
    <location>
        <begin position="191"/>
        <end position="201"/>
    </location>
</feature>
<dbReference type="AlphaFoldDB" id="A0A6C0CHQ5"/>
<feature type="region of interest" description="Disordered" evidence="1">
    <location>
        <begin position="161"/>
        <end position="201"/>
    </location>
</feature>
<evidence type="ECO:0000313" key="3">
    <source>
        <dbReference type="EMBL" id="QHT04326.1"/>
    </source>
</evidence>
<sequence length="201" mass="23188">MNEYLFYIFAILVFLYFCYMQFEFQRGLWFPFSYKEKFTPMQVNKIIQEPGTQPIGSMDAGDSATSQMITVSNGYSEKTINNLQPDNPEPKKEYDDFFGDFPAAETEDYPLPTTEFQHPNNYNFNVKYPCRRTATGMFTECGVWSANTAWSANPFKGLNCPLTNTKTPKHSNTISRSREMENRHNHKRQAGISSVGNSMLR</sequence>